<sequence>MSSSIPLSDLSPVDQALFYHFGIGPKRPVAFPVIHHAFEQHAENQPDTIAVEHLSRSQSITYSKLEILSNRLARRLRAKGIVPGARVCILAARSIPFVTGILAVLKSGGQYVPLDAGTITDETLHFVLQDASPALVLVMEEYAHRIGDGHDTVCLETAIREDELAEADADRVVDLSSSSDGAYCIYTSGTTGQPKGVSVRHEGVTNVISGSPGNVGMCPGLRVAQLLNIAFDMGAWEVLGSLYNGCTLCLRGNTSKEWCALLKTVDIVISTPSILSRHNPEDYPNIKHVIVGGEPCPQALADKWAQYTNFNNCCGPTEISICNTVQRHSPGYPLSIGRPIPNTNVYILSPESESPLPIGEVGCMWVGGIGTNTHYLNLPEKTAERWRDDPFTAGGGKMFNTGDLGRWRKDGQLDHMGRVDDQVKVKGFRVELDGVSAAMRTYAPVRTSVTLLVDSELWGFVTPSTVDLSHLRHAVAEIQPSYAVPNHYLALDDFPMTRNGKVDKRALANLAQEQKGTKKPKEEMITPRESSSSPAPSLTSESDSLSTPSSSDFLATPASDDSQFAWEQVSLDEDSASKDQSDRNLKLIEASEDFQGDVLKKLRIAWAQ</sequence>
<proteinExistence type="inferred from homology"/>
<evidence type="ECO:0000256" key="5">
    <source>
        <dbReference type="SAM" id="MobiDB-lite"/>
    </source>
</evidence>
<evidence type="ECO:0000256" key="4">
    <source>
        <dbReference type="ARBA" id="ARBA00029454"/>
    </source>
</evidence>
<dbReference type="Proteomes" id="UP001498398">
    <property type="component" value="Unassembled WGS sequence"/>
</dbReference>
<evidence type="ECO:0000256" key="1">
    <source>
        <dbReference type="ARBA" id="ARBA00022450"/>
    </source>
</evidence>
<evidence type="ECO:0000313" key="7">
    <source>
        <dbReference type="EMBL" id="KAK7440237.1"/>
    </source>
</evidence>
<comment type="caution">
    <text evidence="7">The sequence shown here is derived from an EMBL/GenBank/DDBJ whole genome shotgun (WGS) entry which is preliminary data.</text>
</comment>
<dbReference type="InterPro" id="IPR045851">
    <property type="entry name" value="AMP-bd_C_sf"/>
</dbReference>
<reference evidence="7 8" key="1">
    <citation type="submission" date="2024-01" db="EMBL/GenBank/DDBJ databases">
        <title>A draft genome for the cacao thread blight pathogen Marasmiellus scandens.</title>
        <authorList>
            <person name="Baruah I.K."/>
            <person name="Leung J."/>
            <person name="Bukari Y."/>
            <person name="Amoako-Attah I."/>
            <person name="Meinhardt L.W."/>
            <person name="Bailey B.A."/>
            <person name="Cohen S.P."/>
        </authorList>
    </citation>
    <scope>NUCLEOTIDE SEQUENCE [LARGE SCALE GENOMIC DNA]</scope>
    <source>
        <strain evidence="7 8">GH-19</strain>
    </source>
</reference>
<dbReference type="SUPFAM" id="SSF56801">
    <property type="entry name" value="Acetyl-CoA synthetase-like"/>
    <property type="match status" value="1"/>
</dbReference>
<dbReference type="InterPro" id="IPR042099">
    <property type="entry name" value="ANL_N_sf"/>
</dbReference>
<protein>
    <recommendedName>
        <fullName evidence="6">AMP-dependent synthetase/ligase domain-containing protein</fullName>
    </recommendedName>
</protein>
<dbReference type="Gene3D" id="3.40.50.12780">
    <property type="entry name" value="N-terminal domain of ligase-like"/>
    <property type="match status" value="1"/>
</dbReference>
<comment type="similarity">
    <text evidence="4">Belongs to the NRP synthetase family.</text>
</comment>
<feature type="region of interest" description="Disordered" evidence="5">
    <location>
        <begin position="510"/>
        <end position="558"/>
    </location>
</feature>
<keyword evidence="8" id="KW-1185">Reference proteome</keyword>
<dbReference type="PANTHER" id="PTHR45527">
    <property type="entry name" value="NONRIBOSOMAL PEPTIDE SYNTHETASE"/>
    <property type="match status" value="1"/>
</dbReference>
<name>A0ABR1IT02_9AGAR</name>
<dbReference type="Gene3D" id="3.30.300.30">
    <property type="match status" value="1"/>
</dbReference>
<evidence type="ECO:0000256" key="2">
    <source>
        <dbReference type="ARBA" id="ARBA00022553"/>
    </source>
</evidence>
<evidence type="ECO:0000256" key="3">
    <source>
        <dbReference type="ARBA" id="ARBA00022598"/>
    </source>
</evidence>
<organism evidence="7 8">
    <name type="scientific">Marasmiellus scandens</name>
    <dbReference type="NCBI Taxonomy" id="2682957"/>
    <lineage>
        <taxon>Eukaryota</taxon>
        <taxon>Fungi</taxon>
        <taxon>Dikarya</taxon>
        <taxon>Basidiomycota</taxon>
        <taxon>Agaricomycotina</taxon>
        <taxon>Agaricomycetes</taxon>
        <taxon>Agaricomycetidae</taxon>
        <taxon>Agaricales</taxon>
        <taxon>Marasmiineae</taxon>
        <taxon>Omphalotaceae</taxon>
        <taxon>Marasmiellus</taxon>
    </lineage>
</organism>
<feature type="compositionally biased region" description="Low complexity" evidence="5">
    <location>
        <begin position="530"/>
        <end position="552"/>
    </location>
</feature>
<feature type="region of interest" description="Disordered" evidence="5">
    <location>
        <begin position="564"/>
        <end position="583"/>
    </location>
</feature>
<keyword evidence="2" id="KW-0597">Phosphoprotein</keyword>
<dbReference type="InterPro" id="IPR000873">
    <property type="entry name" value="AMP-dep_synth/lig_dom"/>
</dbReference>
<feature type="compositionally biased region" description="Basic and acidic residues" evidence="5">
    <location>
        <begin position="515"/>
        <end position="526"/>
    </location>
</feature>
<evidence type="ECO:0000259" key="6">
    <source>
        <dbReference type="Pfam" id="PF00501"/>
    </source>
</evidence>
<accession>A0ABR1IT02</accession>
<keyword evidence="1" id="KW-0596">Phosphopantetheine</keyword>
<keyword evidence="3" id="KW-0436">Ligase</keyword>
<gene>
    <name evidence="7" type="ORF">VKT23_017178</name>
</gene>
<dbReference type="PANTHER" id="PTHR45527:SF11">
    <property type="entry name" value="NONRIBOSOMAL PEPTIDE SYNTHETASE 5"/>
    <property type="match status" value="1"/>
</dbReference>
<dbReference type="Pfam" id="PF00501">
    <property type="entry name" value="AMP-binding"/>
    <property type="match status" value="1"/>
</dbReference>
<evidence type="ECO:0000313" key="8">
    <source>
        <dbReference type="Proteomes" id="UP001498398"/>
    </source>
</evidence>
<dbReference type="EMBL" id="JBANRG010000069">
    <property type="protein sequence ID" value="KAK7440237.1"/>
    <property type="molecule type" value="Genomic_DNA"/>
</dbReference>
<feature type="domain" description="AMP-dependent synthetase/ligase" evidence="6">
    <location>
        <begin position="38"/>
        <end position="375"/>
    </location>
</feature>